<proteinExistence type="evidence at transcript level"/>
<reference evidence="2" key="1">
    <citation type="submission" date="2002-05" db="EMBL/GenBank/DDBJ databases">
        <authorList>
            <person name="Stapleton M."/>
            <person name="Brokstein P."/>
            <person name="Hong L."/>
            <person name="Agbayani A."/>
            <person name="Carlson J."/>
            <person name="Champe M."/>
            <person name="Chavez C."/>
            <person name="Dorsett V."/>
            <person name="Dresnek D."/>
            <person name="Farfan D."/>
            <person name="Frise E."/>
            <person name="George R."/>
            <person name="Gonzalez M."/>
            <person name="Guarin H."/>
            <person name="Kronmiller B."/>
            <person name="Li P."/>
            <person name="Liao G."/>
            <person name="Miranda A."/>
            <person name="Mungall C.J."/>
            <person name="Nunoo J."/>
            <person name="Pacleb J."/>
            <person name="Paragas V."/>
            <person name="Park S."/>
            <person name="Patel S."/>
            <person name="Phouanenavong S."/>
            <person name="Wan K."/>
            <person name="Yu C."/>
            <person name="Lewis S.E."/>
            <person name="Rubin G.M."/>
            <person name="Celniker S."/>
        </authorList>
    </citation>
    <scope>NUCLEOTIDE SEQUENCE</scope>
</reference>
<dbReference type="OrthoDB" id="166212at2759"/>
<dbReference type="AlphaFoldDB" id="Q8MZB5"/>
<dbReference type="AGR" id="FB:FBgn0030725"/>
<dbReference type="Bgee" id="FBgn0030725">
    <property type="expression patterns" value="Expressed in early elongation stage spermatid (Drosophila) in testis and 18 other cell types or tissues"/>
</dbReference>
<dbReference type="HOGENOM" id="CLU_025702_0_1_1"/>
<feature type="region of interest" description="Disordered" evidence="1">
    <location>
        <begin position="150"/>
        <end position="239"/>
    </location>
</feature>
<dbReference type="FlyBase" id="FBgn0030725">
    <property type="gene designation" value="CG8958"/>
</dbReference>
<dbReference type="InterPro" id="IPR018490">
    <property type="entry name" value="cNMP-bd_dom_sf"/>
</dbReference>
<dbReference type="VEuPathDB" id="VectorBase:FBgn0030725"/>
<feature type="compositionally biased region" description="Polar residues" evidence="1">
    <location>
        <begin position="164"/>
        <end position="178"/>
    </location>
</feature>
<evidence type="ECO:0000256" key="1">
    <source>
        <dbReference type="SAM" id="MobiDB-lite"/>
    </source>
</evidence>
<dbReference type="PANTHER" id="PTHR23011">
    <property type="entry name" value="CYCLIC NUCLEOTIDE-BINDING DOMAIN CONTAINING PROTEIN"/>
    <property type="match status" value="1"/>
</dbReference>
<evidence type="ECO:0000313" key="2">
    <source>
        <dbReference type="EMBL" id="AAM29270.1"/>
    </source>
</evidence>
<dbReference type="PANTHER" id="PTHR23011:SF41">
    <property type="entry name" value="CYCLIC NUCLEOTIDE-BINDING DOMAIN-CONTAINING PROTEIN"/>
    <property type="match status" value="1"/>
</dbReference>
<name>Q8MZB5_DROME</name>
<feature type="compositionally biased region" description="Low complexity" evidence="1">
    <location>
        <begin position="228"/>
        <end position="239"/>
    </location>
</feature>
<sequence>MLKQWNEKKLALKAFDYFDFLTPDQIILACKYSYLVQYEPLETIYMGDTDSLGYVRFVLSGECVILQCLSMKVTNTEGEVNYELTEINKDDGLEMFQSWKDVTSRNSFLDIQDILASSTSSEEVEGGTKKKQAMRKMGLAEIQKFCGLRTSNTPSRKKTKPRRTLSTAAQARKTQLIQSLRRGTPWMPSVMPNDDDDDDDDDDGHIDEDYMGYGEDLYDEVDTDDSSYDSNSSSSSVSMDRTLVQVQLKPHSAGSSPSEKKVSSSSSEIFTASSVINEKSLVDESPKPIKEPVETHFIDVGSLTYGSVFGLGEKMEHRVIMARTVVQCLLLPRFWLLEEEQNPGNIWHRRRFYFECNVPSRQDLFTNFLKTRQWNKFRHDYIESLLDREEKGNITKEEDIPIMCRIVETSDDAT</sequence>
<accession>Q8MZB5</accession>
<dbReference type="SUPFAM" id="SSF51206">
    <property type="entry name" value="cAMP-binding domain-like"/>
    <property type="match status" value="1"/>
</dbReference>
<evidence type="ECO:0000313" key="3">
    <source>
        <dbReference type="FlyBase" id="FBgn0030725"/>
    </source>
</evidence>
<feature type="compositionally biased region" description="Acidic residues" evidence="1">
    <location>
        <begin position="193"/>
        <end position="227"/>
    </location>
</feature>
<dbReference type="ExpressionAtlas" id="Q8MZB5">
    <property type="expression patterns" value="baseline and differential"/>
</dbReference>
<dbReference type="EMBL" id="AY113265">
    <property type="protein sequence ID" value="AAM29270.1"/>
    <property type="molecule type" value="mRNA"/>
</dbReference>
<gene>
    <name evidence="2 3" type="ORF">CG8958</name>
</gene>
<organism evidence="2">
    <name type="scientific">Drosophila melanogaster</name>
    <name type="common">Fruit fly</name>
    <dbReference type="NCBI Taxonomy" id="7227"/>
    <lineage>
        <taxon>Eukaryota</taxon>
        <taxon>Metazoa</taxon>
        <taxon>Ecdysozoa</taxon>
        <taxon>Arthropoda</taxon>
        <taxon>Hexapoda</taxon>
        <taxon>Insecta</taxon>
        <taxon>Pterygota</taxon>
        <taxon>Neoptera</taxon>
        <taxon>Endopterygota</taxon>
        <taxon>Diptera</taxon>
        <taxon>Brachycera</taxon>
        <taxon>Muscomorpha</taxon>
        <taxon>Ephydroidea</taxon>
        <taxon>Drosophilidae</taxon>
        <taxon>Drosophila</taxon>
        <taxon>Sophophora</taxon>
    </lineage>
</organism>
<protein>
    <submittedName>
        <fullName evidence="2">AT15673p</fullName>
    </submittedName>
</protein>